<dbReference type="PANTHER" id="PTHR36511:SF4">
    <property type="entry name" value="ANTITOXIN MQSA"/>
    <property type="match status" value="1"/>
</dbReference>
<proteinExistence type="predicted"/>
<dbReference type="InterPro" id="IPR052359">
    <property type="entry name" value="HTH-type_reg/antitoxin"/>
</dbReference>
<dbReference type="Gene3D" id="1.10.260.40">
    <property type="entry name" value="lambda repressor-like DNA-binding domains"/>
    <property type="match status" value="1"/>
</dbReference>
<evidence type="ECO:0000313" key="6">
    <source>
        <dbReference type="EMBL" id="MBB5063398.1"/>
    </source>
</evidence>
<reference evidence="6 7" key="1">
    <citation type="submission" date="2020-08" db="EMBL/GenBank/DDBJ databases">
        <title>Genomic Encyclopedia of Type Strains, Phase IV (KMG-V): Genome sequencing to study the core and pangenomes of soil and plant-associated prokaryotes.</title>
        <authorList>
            <person name="Whitman W."/>
        </authorList>
    </citation>
    <scope>NUCLEOTIDE SEQUENCE [LARGE SCALE GENOMIC DNA]</scope>
    <source>
        <strain evidence="6 7">X5P3</strain>
    </source>
</reference>
<dbReference type="SUPFAM" id="SSF47413">
    <property type="entry name" value="lambda repressor-like DNA-binding domains"/>
    <property type="match status" value="1"/>
</dbReference>
<gene>
    <name evidence="6" type="ORF">HDF15_001740</name>
</gene>
<feature type="domain" description="HTH cro/C1-type" evidence="5">
    <location>
        <begin position="70"/>
        <end position="113"/>
    </location>
</feature>
<keyword evidence="1" id="KW-0805">Transcription regulation</keyword>
<keyword evidence="2" id="KW-0238">DNA-binding</keyword>
<organism evidence="6 7">
    <name type="scientific">Granulicella mallensis</name>
    <dbReference type="NCBI Taxonomy" id="940614"/>
    <lineage>
        <taxon>Bacteria</taxon>
        <taxon>Pseudomonadati</taxon>
        <taxon>Acidobacteriota</taxon>
        <taxon>Terriglobia</taxon>
        <taxon>Terriglobales</taxon>
        <taxon>Acidobacteriaceae</taxon>
        <taxon>Granulicella</taxon>
    </lineage>
</organism>
<dbReference type="GO" id="GO:0003677">
    <property type="term" value="F:DNA binding"/>
    <property type="evidence" value="ECO:0007669"/>
    <property type="project" value="UniProtKB-KW"/>
</dbReference>
<dbReference type="Proteomes" id="UP000584867">
    <property type="component" value="Unassembled WGS sequence"/>
</dbReference>
<evidence type="ECO:0000256" key="4">
    <source>
        <dbReference type="SAM" id="MobiDB-lite"/>
    </source>
</evidence>
<keyword evidence="3" id="KW-0804">Transcription</keyword>
<evidence type="ECO:0000256" key="1">
    <source>
        <dbReference type="ARBA" id="ARBA00023015"/>
    </source>
</evidence>
<evidence type="ECO:0000256" key="2">
    <source>
        <dbReference type="ARBA" id="ARBA00023125"/>
    </source>
</evidence>
<name>A0A7W7ZNY9_9BACT</name>
<dbReference type="PROSITE" id="PS50943">
    <property type="entry name" value="HTH_CROC1"/>
    <property type="match status" value="1"/>
</dbReference>
<dbReference type="Pfam" id="PF01381">
    <property type="entry name" value="HTH_3"/>
    <property type="match status" value="1"/>
</dbReference>
<dbReference type="InterPro" id="IPR001387">
    <property type="entry name" value="Cro/C1-type_HTH"/>
</dbReference>
<evidence type="ECO:0000256" key="3">
    <source>
        <dbReference type="ARBA" id="ARBA00023163"/>
    </source>
</evidence>
<dbReference type="SMART" id="SM00530">
    <property type="entry name" value="HTH_XRE"/>
    <property type="match status" value="1"/>
</dbReference>
<feature type="region of interest" description="Disordered" evidence="4">
    <location>
        <begin position="1"/>
        <end position="27"/>
    </location>
</feature>
<comment type="caution">
    <text evidence="6">The sequence shown here is derived from an EMBL/GenBank/DDBJ whole genome shotgun (WGS) entry which is preliminary data.</text>
</comment>
<dbReference type="CDD" id="cd00093">
    <property type="entry name" value="HTH_XRE"/>
    <property type="match status" value="1"/>
</dbReference>
<sequence>MMKKKSGVSSKPALSKRSAPADKTYRSKVSAAVHQTAEDFHKAGVMSKKTMREFDISCLTPIKPFAPKEIEKLRKREDTSQAVFAHHLGLSTNLISQWERGEKKPRGASLKLLTLVEKNGLDWVA</sequence>
<dbReference type="EMBL" id="JACHIO010000006">
    <property type="protein sequence ID" value="MBB5063398.1"/>
    <property type="molecule type" value="Genomic_DNA"/>
</dbReference>
<dbReference type="RefSeq" id="WP_260330935.1">
    <property type="nucleotide sequence ID" value="NZ_JACHIO010000006.1"/>
</dbReference>
<protein>
    <submittedName>
        <fullName evidence="6">Putative transcriptional regulator</fullName>
    </submittedName>
</protein>
<dbReference type="InterPro" id="IPR010982">
    <property type="entry name" value="Lambda_DNA-bd_dom_sf"/>
</dbReference>
<dbReference type="AlphaFoldDB" id="A0A7W7ZNY9"/>
<accession>A0A7W7ZNY9</accession>
<dbReference type="PANTHER" id="PTHR36511">
    <property type="entry name" value="MERR FAMILY BACTERIAL REGULATORY PROTEIN"/>
    <property type="match status" value="1"/>
</dbReference>
<evidence type="ECO:0000313" key="7">
    <source>
        <dbReference type="Proteomes" id="UP000584867"/>
    </source>
</evidence>
<evidence type="ECO:0000259" key="5">
    <source>
        <dbReference type="PROSITE" id="PS50943"/>
    </source>
</evidence>